<evidence type="ECO:0000256" key="3">
    <source>
        <dbReference type="ARBA" id="ARBA00022723"/>
    </source>
</evidence>
<dbReference type="GO" id="GO:0006508">
    <property type="term" value="P:proteolysis"/>
    <property type="evidence" value="ECO:0007669"/>
    <property type="project" value="UniProtKB-KW"/>
</dbReference>
<feature type="compositionally biased region" description="Basic and acidic residues" evidence="8">
    <location>
        <begin position="111"/>
        <end position="120"/>
    </location>
</feature>
<evidence type="ECO:0000259" key="10">
    <source>
        <dbReference type="Pfam" id="PF22148"/>
    </source>
</evidence>
<dbReference type="PRINTS" id="PR00723">
    <property type="entry name" value="SUBTILISIN"/>
</dbReference>
<dbReference type="AlphaFoldDB" id="A0A8B3S0G7"/>
<dbReference type="CDD" id="cd07477">
    <property type="entry name" value="Peptidases_S8_Subtilisin_subset"/>
    <property type="match status" value="1"/>
</dbReference>
<keyword evidence="4 6" id="KW-0378">Hydrolase</keyword>
<dbReference type="GO" id="GO:0046872">
    <property type="term" value="F:metal ion binding"/>
    <property type="evidence" value="ECO:0007669"/>
    <property type="project" value="UniProtKB-KW"/>
</dbReference>
<protein>
    <recommendedName>
        <fullName evidence="13">Peptidase S8</fullName>
    </recommendedName>
</protein>
<dbReference type="Pfam" id="PF00082">
    <property type="entry name" value="Peptidase_S8"/>
    <property type="match status" value="1"/>
</dbReference>
<evidence type="ECO:0008006" key="13">
    <source>
        <dbReference type="Google" id="ProtNLM"/>
    </source>
</evidence>
<feature type="active site" description="Charge relay system" evidence="6">
    <location>
        <position position="347"/>
    </location>
</feature>
<evidence type="ECO:0000256" key="2">
    <source>
        <dbReference type="ARBA" id="ARBA00022670"/>
    </source>
</evidence>
<feature type="region of interest" description="Disordered" evidence="8">
    <location>
        <begin position="104"/>
        <end position="124"/>
    </location>
</feature>
<dbReference type="SUPFAM" id="SSF54897">
    <property type="entry name" value="Protease propeptides/inhibitors"/>
    <property type="match status" value="1"/>
</dbReference>
<dbReference type="EMBL" id="RPGO01000030">
    <property type="protein sequence ID" value="RZB29249.1"/>
    <property type="molecule type" value="Genomic_DNA"/>
</dbReference>
<dbReference type="PANTHER" id="PTHR43806:SF11">
    <property type="entry name" value="CEREVISIN-RELATED"/>
    <property type="match status" value="1"/>
</dbReference>
<evidence type="ECO:0000313" key="12">
    <source>
        <dbReference type="Proteomes" id="UP000291831"/>
    </source>
</evidence>
<evidence type="ECO:0000256" key="6">
    <source>
        <dbReference type="PROSITE-ProRule" id="PRU01240"/>
    </source>
</evidence>
<dbReference type="PROSITE" id="PS00136">
    <property type="entry name" value="SUBTILASE_ASP"/>
    <property type="match status" value="1"/>
</dbReference>
<evidence type="ECO:0000256" key="4">
    <source>
        <dbReference type="ARBA" id="ARBA00022801"/>
    </source>
</evidence>
<keyword evidence="5 6" id="KW-0720">Serine protease</keyword>
<feature type="domain" description="Peptidase S8/S53" evidence="9">
    <location>
        <begin position="142"/>
        <end position="389"/>
    </location>
</feature>
<evidence type="ECO:0000256" key="1">
    <source>
        <dbReference type="ARBA" id="ARBA00011073"/>
    </source>
</evidence>
<keyword evidence="3" id="KW-0479">Metal-binding</keyword>
<dbReference type="InterPro" id="IPR054399">
    <property type="entry name" value="Fervidolysin-like_N_prodom"/>
</dbReference>
<dbReference type="SUPFAM" id="SSF52743">
    <property type="entry name" value="Subtilisin-like"/>
    <property type="match status" value="1"/>
</dbReference>
<evidence type="ECO:0000259" key="9">
    <source>
        <dbReference type="Pfam" id="PF00082"/>
    </source>
</evidence>
<comment type="similarity">
    <text evidence="1 6 7">Belongs to the peptidase S8 family.</text>
</comment>
<feature type="domain" description="Fervidolysin-like N-terminal prodomain" evidence="10">
    <location>
        <begin position="40"/>
        <end position="95"/>
    </location>
</feature>
<proteinExistence type="inferred from homology"/>
<evidence type="ECO:0000313" key="11">
    <source>
        <dbReference type="EMBL" id="RZB29249.1"/>
    </source>
</evidence>
<organism evidence="11 12">
    <name type="scientific">Candidatus Argoarchaeum ethanivorans</name>
    <dbReference type="NCBI Taxonomy" id="2608793"/>
    <lineage>
        <taxon>Archaea</taxon>
        <taxon>Methanobacteriati</taxon>
        <taxon>Methanobacteriota</taxon>
        <taxon>Stenosarchaea group</taxon>
        <taxon>Methanomicrobia</taxon>
        <taxon>Methanosarcinales</taxon>
        <taxon>Methanosarcinales incertae sedis</taxon>
        <taxon>GOM Arc I cluster</taxon>
        <taxon>Candidatus Argoarchaeum</taxon>
    </lineage>
</organism>
<dbReference type="InterPro" id="IPR050131">
    <property type="entry name" value="Peptidase_S8_subtilisin-like"/>
</dbReference>
<keyword evidence="2 6" id="KW-0645">Protease</keyword>
<feature type="active site" description="Charge relay system" evidence="6">
    <location>
        <position position="189"/>
    </location>
</feature>
<dbReference type="InterPro" id="IPR034202">
    <property type="entry name" value="Subtilisin_Carlsberg-like"/>
</dbReference>
<dbReference type="InterPro" id="IPR015500">
    <property type="entry name" value="Peptidase_S8_subtilisin-rel"/>
</dbReference>
<dbReference type="Pfam" id="PF22148">
    <property type="entry name" value="Fervidolysin_NPro-like"/>
    <property type="match status" value="1"/>
</dbReference>
<dbReference type="Gene3D" id="3.40.50.200">
    <property type="entry name" value="Peptidase S8/S53 domain"/>
    <property type="match status" value="1"/>
</dbReference>
<dbReference type="InterPro" id="IPR022398">
    <property type="entry name" value="Peptidase_S8_His-AS"/>
</dbReference>
<accession>A0A8B3S0G7</accession>
<dbReference type="InterPro" id="IPR037045">
    <property type="entry name" value="S8pro/Inhibitor_I9_sf"/>
</dbReference>
<sequence>MKSKMKSKIVGTFVVAVLIVSTFAGLVVARESQNSTPVSVIIGFKEPHSNEMREVVESHGGTVNKVWKIIPAMAATLPPKAIEAIQKNPNVMYVEEDAMVYALGKPASPPGKDKPKKEQPPQELQWGVDRIDAELAWTMTTGTGVKVAVLDTGIAYKHPDLDDNVKGGVSVIGPRESTKPRDWTDKNGHGTHCAGIIAAENNDIGVVGVAPGASLYGVKVLRNDGSGTYSDIIDGIQWSVANGMDVISMSLGGGFDSQAMEEACNTASINGLILVAAAGNDGDGDPATDEISYPAACGSVIAVGAIDQSNAAPYWSNSGYYLELAAPGVDIKSTWLDEGYDTINGTSMACPHVSGTAALILAANNESDVRSVLQTTADPLGDSKLYGHGLVDAEESVAVV</sequence>
<dbReference type="GO" id="GO:0004252">
    <property type="term" value="F:serine-type endopeptidase activity"/>
    <property type="evidence" value="ECO:0007669"/>
    <property type="project" value="UniProtKB-UniRule"/>
</dbReference>
<dbReference type="PROSITE" id="PS51892">
    <property type="entry name" value="SUBTILASE"/>
    <property type="match status" value="1"/>
</dbReference>
<reference evidence="12" key="1">
    <citation type="submission" date="2019-01" db="EMBL/GenBank/DDBJ databases">
        <title>Anaerobic oxidation of ethane by archaea from a marine hydrocarbon seep.</title>
        <authorList>
            <person name="Musat F."/>
        </authorList>
    </citation>
    <scope>NUCLEOTIDE SEQUENCE [LARGE SCALE GENOMIC DNA]</scope>
</reference>
<dbReference type="InterPro" id="IPR023828">
    <property type="entry name" value="Peptidase_S8_Ser-AS"/>
</dbReference>
<evidence type="ECO:0000256" key="5">
    <source>
        <dbReference type="ARBA" id="ARBA00022825"/>
    </source>
</evidence>
<feature type="active site" description="Charge relay system" evidence="6">
    <location>
        <position position="151"/>
    </location>
</feature>
<evidence type="ECO:0000256" key="8">
    <source>
        <dbReference type="SAM" id="MobiDB-lite"/>
    </source>
</evidence>
<dbReference type="Gene3D" id="3.30.70.80">
    <property type="entry name" value="Peptidase S8 propeptide/proteinase inhibitor I9"/>
    <property type="match status" value="1"/>
</dbReference>
<name>A0A8B3S0G7_9EURY</name>
<dbReference type="InterPro" id="IPR036852">
    <property type="entry name" value="Peptidase_S8/S53_dom_sf"/>
</dbReference>
<dbReference type="InterPro" id="IPR000209">
    <property type="entry name" value="Peptidase_S8/S53_dom"/>
</dbReference>
<dbReference type="InterPro" id="IPR023827">
    <property type="entry name" value="Peptidase_S8_Asp-AS"/>
</dbReference>
<comment type="caution">
    <text evidence="11">The sequence shown here is derived from an EMBL/GenBank/DDBJ whole genome shotgun (WGS) entry which is preliminary data.</text>
</comment>
<gene>
    <name evidence="11" type="ORF">AEth_01391</name>
</gene>
<evidence type="ECO:0000256" key="7">
    <source>
        <dbReference type="RuleBase" id="RU003355"/>
    </source>
</evidence>
<dbReference type="PANTHER" id="PTHR43806">
    <property type="entry name" value="PEPTIDASE S8"/>
    <property type="match status" value="1"/>
</dbReference>
<dbReference type="PROSITE" id="PS00138">
    <property type="entry name" value="SUBTILASE_SER"/>
    <property type="match status" value="1"/>
</dbReference>
<dbReference type="Proteomes" id="UP000291831">
    <property type="component" value="Unassembled WGS sequence"/>
</dbReference>
<dbReference type="PROSITE" id="PS00137">
    <property type="entry name" value="SUBTILASE_HIS"/>
    <property type="match status" value="1"/>
</dbReference>